<dbReference type="Proteomes" id="UP001304071">
    <property type="component" value="Chromosome 2"/>
</dbReference>
<protein>
    <submittedName>
        <fullName evidence="1">Uncharacterized protein</fullName>
    </submittedName>
</protein>
<gene>
    <name evidence="1" type="ORF">R8Z52_18765</name>
</gene>
<reference evidence="1 2" key="1">
    <citation type="submission" date="2023-11" db="EMBL/GenBank/DDBJ databases">
        <title>Plant-associative lifestyle of Vibrio porteresiae and its evolutionary dynamics.</title>
        <authorList>
            <person name="Rameshkumar N."/>
            <person name="Kirti K."/>
        </authorList>
    </citation>
    <scope>NUCLEOTIDE SEQUENCE [LARGE SCALE GENOMIC DNA]</scope>
    <source>
        <strain evidence="1 2">MSSRF30</strain>
    </source>
</reference>
<name>A0ABZ0QJ86_9VIBR</name>
<sequence>MSTQNITLPDDEIPLLDRLNTTELDKTLDEFINAVNDQYISIKSDSSHIIFNEIIKTDELNQNLRDKIFITNYDIEALKSERVVLFDKPYLVSNIYCTPNYNNNKSNLIRLLTSRFTDKKMITLDHHQNYSQEDIINSVYIANEIVMGFILPTGSTFNSLDCIDLEQLYTNDKKLSEISKAQNDIYFATHELKKNIKSQLSCKPPLISYTHN</sequence>
<evidence type="ECO:0000313" key="2">
    <source>
        <dbReference type="Proteomes" id="UP001304071"/>
    </source>
</evidence>
<proteinExistence type="predicted"/>
<organism evidence="1 2">
    <name type="scientific">Vibrio porteresiae DSM 19223</name>
    <dbReference type="NCBI Taxonomy" id="1123496"/>
    <lineage>
        <taxon>Bacteria</taxon>
        <taxon>Pseudomonadati</taxon>
        <taxon>Pseudomonadota</taxon>
        <taxon>Gammaproteobacteria</taxon>
        <taxon>Vibrionales</taxon>
        <taxon>Vibrionaceae</taxon>
        <taxon>Vibrio</taxon>
    </lineage>
</organism>
<accession>A0ABZ0QJ86</accession>
<dbReference type="EMBL" id="CP138204">
    <property type="protein sequence ID" value="WPC76573.1"/>
    <property type="molecule type" value="Genomic_DNA"/>
</dbReference>
<dbReference type="RefSeq" id="WP_261896980.1">
    <property type="nucleotide sequence ID" value="NZ_AP024896.1"/>
</dbReference>
<evidence type="ECO:0000313" key="1">
    <source>
        <dbReference type="EMBL" id="WPC76573.1"/>
    </source>
</evidence>
<keyword evidence="2" id="KW-1185">Reference proteome</keyword>